<dbReference type="Proteomes" id="UP000193928">
    <property type="component" value="Unassembled WGS sequence"/>
</dbReference>
<dbReference type="EMBL" id="MAEM01000222">
    <property type="protein sequence ID" value="OBS02096.1"/>
    <property type="molecule type" value="Genomic_DNA"/>
</dbReference>
<organism evidence="1 3">
    <name type="scientific">Mycobacterium gordonae</name>
    <dbReference type="NCBI Taxonomy" id="1778"/>
    <lineage>
        <taxon>Bacteria</taxon>
        <taxon>Bacillati</taxon>
        <taxon>Actinomycetota</taxon>
        <taxon>Actinomycetes</taxon>
        <taxon>Mycobacteriales</taxon>
        <taxon>Mycobacteriaceae</taxon>
        <taxon>Mycobacterium</taxon>
    </lineage>
</organism>
<reference evidence="2 4" key="1">
    <citation type="submission" date="2016-01" db="EMBL/GenBank/DDBJ databases">
        <title>The new phylogeny of the genus Mycobacterium.</title>
        <authorList>
            <person name="Tarcisio F."/>
            <person name="Conor M."/>
            <person name="Antonella G."/>
            <person name="Elisabetta G."/>
            <person name="Giulia F.S."/>
            <person name="Sara T."/>
            <person name="Anna F."/>
            <person name="Clotilde B."/>
            <person name="Roberto B."/>
            <person name="Veronica D.S."/>
            <person name="Fabio R."/>
            <person name="Monica P."/>
            <person name="Olivier J."/>
            <person name="Enrico T."/>
            <person name="Nicola S."/>
        </authorList>
    </citation>
    <scope>NUCLEOTIDE SEQUENCE [LARGE SCALE GENOMIC DNA]</scope>
    <source>
        <strain evidence="2 4">DSM 44160</strain>
    </source>
</reference>
<sequence length="163" mass="17609">MFQGMPVRDFRCNLGHLLVSPPRERIARRPGRRGWILFEGVLVDGLDSRRELVICCRKVRCGDSRCSGGNSAGHLFFDVDELGSTLPDLARESCCLGLSIRALCRRGADSGIGDGEIFNDLEAPVAGVLNGVDDPPMSCTNTSGPVSGDRTRLTKLVDFAADD</sequence>
<protein>
    <submittedName>
        <fullName evidence="1">Uncharacterized protein</fullName>
    </submittedName>
</protein>
<gene>
    <name evidence="1" type="ORF">A9W98_16690</name>
    <name evidence="2" type="ORF">AWC08_13280</name>
</gene>
<dbReference type="Proteomes" id="UP000093757">
    <property type="component" value="Unassembled WGS sequence"/>
</dbReference>
<dbReference type="AlphaFoldDB" id="A0A1A6BIG7"/>
<keyword evidence="4" id="KW-1185">Reference proteome</keyword>
<reference evidence="1 3" key="2">
    <citation type="submission" date="2016-06" db="EMBL/GenBank/DDBJ databases">
        <authorList>
            <person name="Kjaerup R.B."/>
            <person name="Dalgaard T.S."/>
            <person name="Juul-Madsen H.R."/>
        </authorList>
    </citation>
    <scope>NUCLEOTIDE SEQUENCE [LARGE SCALE GENOMIC DNA]</scope>
    <source>
        <strain evidence="1 3">1245752.6</strain>
    </source>
</reference>
<evidence type="ECO:0000313" key="3">
    <source>
        <dbReference type="Proteomes" id="UP000093757"/>
    </source>
</evidence>
<comment type="caution">
    <text evidence="1">The sequence shown here is derived from an EMBL/GenBank/DDBJ whole genome shotgun (WGS) entry which is preliminary data.</text>
</comment>
<proteinExistence type="predicted"/>
<dbReference type="EMBL" id="LQOY01000015">
    <property type="protein sequence ID" value="ORV96125.1"/>
    <property type="molecule type" value="Genomic_DNA"/>
</dbReference>
<evidence type="ECO:0000313" key="1">
    <source>
        <dbReference type="EMBL" id="OBS02096.1"/>
    </source>
</evidence>
<accession>A0A1A6BIG7</accession>
<evidence type="ECO:0000313" key="2">
    <source>
        <dbReference type="EMBL" id="ORV96125.1"/>
    </source>
</evidence>
<evidence type="ECO:0000313" key="4">
    <source>
        <dbReference type="Proteomes" id="UP000193928"/>
    </source>
</evidence>
<name>A0A1A6BIG7_MYCGO</name>